<keyword evidence="1" id="KW-0614">Plasmid</keyword>
<geneLocation type="plasmid" evidence="1 2">
    <name>unnamed1</name>
</geneLocation>
<dbReference type="EMBL" id="CP112933">
    <property type="protein sequence ID" value="WPY01538.1"/>
    <property type="molecule type" value="Genomic_DNA"/>
</dbReference>
<gene>
    <name evidence="1" type="ORF">Trichorick_01451</name>
</gene>
<name>A0ABZ0UWX5_9RICK</name>
<organism evidence="1 2">
    <name type="scientific">Candidatus Trichorickettsia mobilis</name>
    <dbReference type="NCBI Taxonomy" id="1346319"/>
    <lineage>
        <taxon>Bacteria</taxon>
        <taxon>Pseudomonadati</taxon>
        <taxon>Pseudomonadota</taxon>
        <taxon>Alphaproteobacteria</taxon>
        <taxon>Rickettsiales</taxon>
        <taxon>Rickettsiaceae</taxon>
        <taxon>Rickettsieae</taxon>
        <taxon>Candidatus Trichorickettsia</taxon>
    </lineage>
</organism>
<evidence type="ECO:0000313" key="2">
    <source>
        <dbReference type="Proteomes" id="UP001326613"/>
    </source>
</evidence>
<keyword evidence="2" id="KW-1185">Reference proteome</keyword>
<reference evidence="1 2" key="1">
    <citation type="submission" date="2022-10" db="EMBL/GenBank/DDBJ databases">
        <title>Host association and intracellularity evolved multiple times independently in the Rickettsiales.</title>
        <authorList>
            <person name="Castelli M."/>
            <person name="Nardi T."/>
            <person name="Gammuto L."/>
            <person name="Bellinzona G."/>
            <person name="Sabaneyeva E."/>
            <person name="Potekhin A."/>
            <person name="Serra V."/>
            <person name="Petroni G."/>
            <person name="Sassera D."/>
        </authorList>
    </citation>
    <scope>NUCLEOTIDE SEQUENCE [LARGE SCALE GENOMIC DNA]</scope>
    <source>
        <strain evidence="1 2">Kr 154-4</strain>
        <plasmid evidence="1 2">unnamed1</plasmid>
    </source>
</reference>
<sequence>MFSECVVTISGHGSSAILKNYNYDANPTQDILKENLPDKQISDNNYKLVYLTDLNEILDVTTSNLVLYFLQRDNQPVKVLLEDLFRIPPIGGSSFNNMLGFYKELKLGKEFALVEHRIYDDSNLYRLKNVLNLTKIDGGKFIKFVISASLFSEKMKKDMLALKDASFLEFDDLGQLNVEISSRAFDKLLNDERKNQILVDNFANLLLKNVLELTKVSLEQKDLDQKIFSNTLKENGIDQLIIDCLIFVRNIYVILQESEMIYKPIEREVQWFFDSFETYKNNQIENEFELAEGLENIFNELTKSKELIINHGKKISDGDVREIRLDNTCIIRFELLRKLGNHSGLAFFWSSFLESLNQFSIFIELKEDKDEIAKLQGSFTHDLILNKNQYSMRIPAESFVIFDACRSKVTPSYLMDDKGVPIQKEGKDQIIFDVF</sequence>
<accession>A0ABZ0UWX5</accession>
<evidence type="ECO:0000313" key="1">
    <source>
        <dbReference type="EMBL" id="WPY01538.1"/>
    </source>
</evidence>
<proteinExistence type="predicted"/>
<protein>
    <submittedName>
        <fullName evidence="1">Uncharacterized protein</fullName>
    </submittedName>
</protein>
<dbReference type="RefSeq" id="WP_323738930.1">
    <property type="nucleotide sequence ID" value="NZ_CP112933.1"/>
</dbReference>
<dbReference type="Proteomes" id="UP001326613">
    <property type="component" value="Plasmid unnamed1"/>
</dbReference>